<dbReference type="AlphaFoldDB" id="A0A1S8LPF4"/>
<proteinExistence type="predicted"/>
<protein>
    <submittedName>
        <fullName evidence="1">Uncharacterized protein</fullName>
    </submittedName>
</protein>
<sequence>MCKLVKCELLKLKSMLGVILAFLFPLILVAMGLLNVYNGTVKLSGVNEMWNAIYVQSSSLYGGILFPVFLSALISLQWRVEFKNNSINNLLITDKSHKDIYLSKLFTTFIIATVNILLYIIIIFVSVKVLLPKESVKAFIFYAPVVGLLFSLPLICLQHLLSMNFKNFALPLIVGIVLSFPNFVISCYGFSKFIPYSYICKGMFFNVKNSLNVQCESYIFIITALLFILLIFAGTKLFKNKEFH</sequence>
<reference evidence="1 2" key="1">
    <citation type="submission" date="2022-04" db="EMBL/GenBank/DDBJ databases">
        <title>Genome sequence of C. roseum typestrain.</title>
        <authorList>
            <person name="Poehlein A."/>
            <person name="Schoch T."/>
            <person name="Duerre P."/>
            <person name="Daniel R."/>
        </authorList>
    </citation>
    <scope>NUCLEOTIDE SEQUENCE [LARGE SCALE GENOMIC DNA]</scope>
    <source>
        <strain evidence="1 2">DSM 7320</strain>
    </source>
</reference>
<accession>A0A1S8LPF4</accession>
<dbReference type="KEGG" id="crw:CROST_005680"/>
<dbReference type="STRING" id="84029.CROST_44570"/>
<name>A0A1S8LPF4_9CLOT</name>
<organism evidence="1 2">
    <name type="scientific">Clostridium felsineum</name>
    <dbReference type="NCBI Taxonomy" id="36839"/>
    <lineage>
        <taxon>Bacteria</taxon>
        <taxon>Bacillati</taxon>
        <taxon>Bacillota</taxon>
        <taxon>Clostridia</taxon>
        <taxon>Eubacteriales</taxon>
        <taxon>Clostridiaceae</taxon>
        <taxon>Clostridium</taxon>
    </lineage>
</organism>
<evidence type="ECO:0000313" key="2">
    <source>
        <dbReference type="Proteomes" id="UP000190951"/>
    </source>
</evidence>
<keyword evidence="2" id="KW-1185">Reference proteome</keyword>
<dbReference type="RefSeq" id="WP_077835841.1">
    <property type="nucleotide sequence ID" value="NZ_CP096983.1"/>
</dbReference>
<evidence type="ECO:0000313" key="1">
    <source>
        <dbReference type="EMBL" id="URZ09865.1"/>
    </source>
</evidence>
<dbReference type="CDD" id="cd21809">
    <property type="entry name" value="ABC-2_lan_permease-like"/>
    <property type="match status" value="1"/>
</dbReference>
<dbReference type="Proteomes" id="UP000190951">
    <property type="component" value="Chromosome"/>
</dbReference>
<dbReference type="Pfam" id="PF12730">
    <property type="entry name" value="ABC2_membrane_4"/>
    <property type="match status" value="1"/>
</dbReference>
<gene>
    <name evidence="1" type="ORF">CROST_005680</name>
</gene>
<dbReference type="EMBL" id="CP096983">
    <property type="protein sequence ID" value="URZ09865.1"/>
    <property type="molecule type" value="Genomic_DNA"/>
</dbReference>